<evidence type="ECO:0000313" key="2">
    <source>
        <dbReference type="EMBL" id="MBM6698780.1"/>
    </source>
</evidence>
<feature type="transmembrane region" description="Helical" evidence="1">
    <location>
        <begin position="209"/>
        <end position="230"/>
    </location>
</feature>
<gene>
    <name evidence="2" type="ORF">H7U32_00205</name>
</gene>
<name>A0A939B936_9BIFI</name>
<dbReference type="Proteomes" id="UP000718821">
    <property type="component" value="Unassembled WGS sequence"/>
</dbReference>
<proteinExistence type="predicted"/>
<dbReference type="RefSeq" id="WP_204466999.1">
    <property type="nucleotide sequence ID" value="NZ_JACLYU010000001.1"/>
</dbReference>
<reference evidence="2" key="1">
    <citation type="submission" date="2020-08" db="EMBL/GenBank/DDBJ databases">
        <authorList>
            <person name="Cejkova D."/>
            <person name="Kubasova T."/>
            <person name="Jahodarova E."/>
            <person name="Rychlik I."/>
        </authorList>
    </citation>
    <scope>NUCLEOTIDE SEQUENCE</scope>
    <source>
        <strain evidence="2">An836</strain>
    </source>
</reference>
<feature type="transmembrane region" description="Helical" evidence="1">
    <location>
        <begin position="96"/>
        <end position="116"/>
    </location>
</feature>
<dbReference type="EMBL" id="JACLYU010000001">
    <property type="protein sequence ID" value="MBM6698780.1"/>
    <property type="molecule type" value="Genomic_DNA"/>
</dbReference>
<keyword evidence="1" id="KW-0472">Membrane</keyword>
<evidence type="ECO:0000313" key="3">
    <source>
        <dbReference type="Proteomes" id="UP000718821"/>
    </source>
</evidence>
<keyword evidence="3" id="KW-1185">Reference proteome</keyword>
<accession>A0A939B936</accession>
<organism evidence="2 3">
    <name type="scientific">Bifidobacterium pullorum subsp. saeculare</name>
    <dbReference type="NCBI Taxonomy" id="78257"/>
    <lineage>
        <taxon>Bacteria</taxon>
        <taxon>Bacillati</taxon>
        <taxon>Actinomycetota</taxon>
        <taxon>Actinomycetes</taxon>
        <taxon>Bifidobacteriales</taxon>
        <taxon>Bifidobacteriaceae</taxon>
        <taxon>Bifidobacterium</taxon>
    </lineage>
</organism>
<sequence length="300" mass="31566">MAITTTSVHARLMRMTLRKHGAWLACCAVLLAIVLAVNASYWWQLTDGGATPATSGTLEGSLAVMLFLAALVWPCLGFGTLICHGVSRRTIVREQTVTNLAVACAAAVVLFAGWLVTTSLGTPLTLSLAASRFRYAYSTVMAHDGGIFRADVGVLPPSVAAAAPEAGQPLAMGDCYVFLGTVATMVVVAMAGQLIGTVLMVVWSHGHRLMAAIGAVVMLVAGLELGGMRWQPQPGDDSMVGWLVDAAKGGVWTSLDGMRAVRTVVWLPLAYAAMITVVAVWATHRLTDRCEVPPDRGGMC</sequence>
<feature type="transmembrane region" description="Helical" evidence="1">
    <location>
        <begin position="176"/>
        <end position="202"/>
    </location>
</feature>
<feature type="transmembrane region" description="Helical" evidence="1">
    <location>
        <begin position="264"/>
        <end position="282"/>
    </location>
</feature>
<feature type="transmembrane region" description="Helical" evidence="1">
    <location>
        <begin position="21"/>
        <end position="43"/>
    </location>
</feature>
<reference evidence="2" key="2">
    <citation type="journal article" date="2021" name="Sci. Rep.">
        <title>The distribution of antibiotic resistance genes in chicken gut microbiota commensals.</title>
        <authorList>
            <person name="Juricova H."/>
            <person name="Matiasovicova J."/>
            <person name="Kubasova T."/>
            <person name="Cejkova D."/>
            <person name="Rychlik I."/>
        </authorList>
    </citation>
    <scope>NUCLEOTIDE SEQUENCE</scope>
    <source>
        <strain evidence="2">An836</strain>
    </source>
</reference>
<evidence type="ECO:0000256" key="1">
    <source>
        <dbReference type="SAM" id="Phobius"/>
    </source>
</evidence>
<keyword evidence="1" id="KW-0812">Transmembrane</keyword>
<keyword evidence="1" id="KW-1133">Transmembrane helix</keyword>
<comment type="caution">
    <text evidence="2">The sequence shown here is derived from an EMBL/GenBank/DDBJ whole genome shotgun (WGS) entry which is preliminary data.</text>
</comment>
<protein>
    <submittedName>
        <fullName evidence="2">Uncharacterized protein</fullName>
    </submittedName>
</protein>
<dbReference type="AlphaFoldDB" id="A0A939B936"/>
<feature type="transmembrane region" description="Helical" evidence="1">
    <location>
        <begin position="63"/>
        <end position="84"/>
    </location>
</feature>